<keyword evidence="4" id="KW-1185">Reference proteome</keyword>
<dbReference type="EMBL" id="BDQF01000013">
    <property type="protein sequence ID" value="GAW82409.1"/>
    <property type="molecule type" value="Genomic_DNA"/>
</dbReference>
<feature type="region of interest" description="Disordered" evidence="1">
    <location>
        <begin position="538"/>
        <end position="557"/>
    </location>
</feature>
<proteinExistence type="predicted"/>
<dbReference type="Proteomes" id="UP000195521">
    <property type="component" value="Unassembled WGS sequence"/>
</dbReference>
<organism evidence="3 4">
    <name type="scientific">Plasmodium gonderi</name>
    <dbReference type="NCBI Taxonomy" id="77519"/>
    <lineage>
        <taxon>Eukaryota</taxon>
        <taxon>Sar</taxon>
        <taxon>Alveolata</taxon>
        <taxon>Apicomplexa</taxon>
        <taxon>Aconoidasida</taxon>
        <taxon>Haemosporida</taxon>
        <taxon>Plasmodiidae</taxon>
        <taxon>Plasmodium</taxon>
        <taxon>Plasmodium (Plasmodium)</taxon>
    </lineage>
</organism>
<dbReference type="GeneID" id="39749146"/>
<dbReference type="AlphaFoldDB" id="A0A1Y1JIU1"/>
<keyword evidence="2" id="KW-0812">Transmembrane</keyword>
<dbReference type="RefSeq" id="XP_028544998.1">
    <property type="nucleotide sequence ID" value="XM_028689197.1"/>
</dbReference>
<feature type="compositionally biased region" description="Polar residues" evidence="1">
    <location>
        <begin position="214"/>
        <end position="223"/>
    </location>
</feature>
<feature type="region of interest" description="Disordered" evidence="1">
    <location>
        <begin position="214"/>
        <end position="239"/>
    </location>
</feature>
<gene>
    <name evidence="3" type="ORF">PGO_124070</name>
</gene>
<accession>A0A1Y1JIU1</accession>
<comment type="caution">
    <text evidence="3">The sequence shown here is derived from an EMBL/GenBank/DDBJ whole genome shotgun (WGS) entry which is preliminary data.</text>
</comment>
<feature type="compositionally biased region" description="Polar residues" evidence="1">
    <location>
        <begin position="538"/>
        <end position="550"/>
    </location>
</feature>
<feature type="transmembrane region" description="Helical" evidence="2">
    <location>
        <begin position="20"/>
        <end position="48"/>
    </location>
</feature>
<dbReference type="PANTHER" id="PTHR35683">
    <property type="entry name" value="YALI0C04136P"/>
    <property type="match status" value="1"/>
</dbReference>
<evidence type="ECO:0000313" key="4">
    <source>
        <dbReference type="Proteomes" id="UP000195521"/>
    </source>
</evidence>
<evidence type="ECO:0000256" key="1">
    <source>
        <dbReference type="SAM" id="MobiDB-lite"/>
    </source>
</evidence>
<evidence type="ECO:0000313" key="3">
    <source>
        <dbReference type="EMBL" id="GAW82409.1"/>
    </source>
</evidence>
<dbReference type="PANTHER" id="PTHR35683:SF8">
    <property type="entry name" value="YALI0C04136P"/>
    <property type="match status" value="1"/>
</dbReference>
<protein>
    <submittedName>
        <fullName evidence="3">Uncharacterized protein</fullName>
    </submittedName>
</protein>
<keyword evidence="2" id="KW-0472">Membrane</keyword>
<name>A0A1Y1JIU1_PLAGO</name>
<keyword evidence="2" id="KW-1133">Transmembrane helix</keyword>
<dbReference type="OrthoDB" id="372820at2759"/>
<feature type="transmembrane region" description="Helical" evidence="2">
    <location>
        <begin position="54"/>
        <end position="77"/>
    </location>
</feature>
<sequence>MGSHPSMEAKKSKKKKKKKIITTFFFYFYFFFIFTSFSFLLLFHFYFFFLFTSFSFLLLFHFYFFFIFTSFSFLLLFHLLLFPFYFFFIFTSFSFLLLSSSFFFSLPLPRCLFPPLLETYESKVCVANSIHDISSPTSENEENTEGSYSDETVNYNKNKKTFNLLSYIENGIKNYINLLKEENVEIYERKCIKEIITFHKLKLKYLKKKKKSLQQNTNVQNSEPGYGSPTFHSTSEEDKEEIIKNFDRFNSLTSGKSDENSDIVTIAHKKDIYKKKNKSNNNIDTKNKSHKTMKSLTKQSNGEKKNNHPTNSTLINKKKKEIHRNSEELDSLYKSYITTLNVTQMTHELNKVTNATQEKRESELTNNDIDIKKEYPDALNVDIDAQNVNQERGEGEANKNIFEAIFHFYIKDKEKETRKQKSELEMKKSDGDEASCATKGMDIESFLNFAKHYKIIKSLLTKSELEKIFLNESKGNPYIQAKHFQKVLMTCAQIAFTKPPHKVNFTDTKKIYNSLILWLSNNSPEQQKKIISKNFPLTHSSSSWENSKTTESQKFDSKNTAFRNKQYSISVKDKNKKKKTNDIALMNSQKLDISSKKSEKPKLFRYNTNLNLRK</sequence>
<feature type="region of interest" description="Disordered" evidence="1">
    <location>
        <begin position="277"/>
        <end position="322"/>
    </location>
</feature>
<evidence type="ECO:0000256" key="2">
    <source>
        <dbReference type="SAM" id="Phobius"/>
    </source>
</evidence>
<feature type="transmembrane region" description="Helical" evidence="2">
    <location>
        <begin position="84"/>
        <end position="106"/>
    </location>
</feature>
<reference evidence="4" key="1">
    <citation type="submission" date="2017-04" db="EMBL/GenBank/DDBJ databases">
        <title>Plasmodium gonderi genome.</title>
        <authorList>
            <person name="Arisue N."/>
            <person name="Honma H."/>
            <person name="Kawai S."/>
            <person name="Tougan T."/>
            <person name="Tanabe K."/>
            <person name="Horii T."/>
        </authorList>
    </citation>
    <scope>NUCLEOTIDE SEQUENCE [LARGE SCALE GENOMIC DNA]</scope>
    <source>
        <strain evidence="4">ATCC 30045</strain>
    </source>
</reference>